<dbReference type="GO" id="GO:0006302">
    <property type="term" value="P:double-strand break repair"/>
    <property type="evidence" value="ECO:0007669"/>
    <property type="project" value="InterPro"/>
</dbReference>
<dbReference type="AlphaFoldDB" id="A0A6P2D2A6"/>
<dbReference type="Pfam" id="PF13476">
    <property type="entry name" value="AAA_23"/>
    <property type="match status" value="1"/>
</dbReference>
<dbReference type="PANTHER" id="PTHR32114:SF2">
    <property type="entry name" value="ABC TRANSPORTER ABCH.3"/>
    <property type="match status" value="1"/>
</dbReference>
<organism evidence="4 5">
    <name type="scientific">Gemmata massiliana</name>
    <dbReference type="NCBI Taxonomy" id="1210884"/>
    <lineage>
        <taxon>Bacteria</taxon>
        <taxon>Pseudomonadati</taxon>
        <taxon>Planctomycetota</taxon>
        <taxon>Planctomycetia</taxon>
        <taxon>Gemmatales</taxon>
        <taxon>Gemmataceae</taxon>
        <taxon>Gemmata</taxon>
    </lineage>
</organism>
<evidence type="ECO:0000313" key="4">
    <source>
        <dbReference type="EMBL" id="VTR93530.1"/>
    </source>
</evidence>
<feature type="coiled-coil region" evidence="1">
    <location>
        <begin position="695"/>
        <end position="722"/>
    </location>
</feature>
<reference evidence="4 5" key="1">
    <citation type="submission" date="2019-05" db="EMBL/GenBank/DDBJ databases">
        <authorList>
            <consortium name="Science for Life Laboratories"/>
        </authorList>
    </citation>
    <scope>NUCLEOTIDE SEQUENCE [LARGE SCALE GENOMIC DNA]</scope>
    <source>
        <strain evidence="4">Soil9</strain>
    </source>
</reference>
<dbReference type="InterPro" id="IPR038729">
    <property type="entry name" value="Rad50/SbcC_AAA"/>
</dbReference>
<keyword evidence="5" id="KW-1185">Reference proteome</keyword>
<evidence type="ECO:0000313" key="5">
    <source>
        <dbReference type="Proteomes" id="UP000464178"/>
    </source>
</evidence>
<evidence type="ECO:0000256" key="2">
    <source>
        <dbReference type="SAM" id="MobiDB-lite"/>
    </source>
</evidence>
<protein>
    <recommendedName>
        <fullName evidence="3">Rad50/SbcC-type AAA domain-containing protein</fullName>
    </recommendedName>
</protein>
<keyword evidence="1" id="KW-0175">Coiled coil</keyword>
<dbReference type="GO" id="GO:0016887">
    <property type="term" value="F:ATP hydrolysis activity"/>
    <property type="evidence" value="ECO:0007669"/>
    <property type="project" value="InterPro"/>
</dbReference>
<feature type="coiled-coil region" evidence="1">
    <location>
        <begin position="175"/>
        <end position="241"/>
    </location>
</feature>
<feature type="coiled-coil region" evidence="1">
    <location>
        <begin position="631"/>
        <end position="668"/>
    </location>
</feature>
<evidence type="ECO:0000256" key="1">
    <source>
        <dbReference type="SAM" id="Coils"/>
    </source>
</evidence>
<accession>A0A6P2D2A6</accession>
<name>A0A6P2D2A6_9BACT</name>
<feature type="coiled-coil region" evidence="1">
    <location>
        <begin position="337"/>
        <end position="384"/>
    </location>
</feature>
<sequence length="1044" mass="117416">MIPQRIKLSGFLSYKDEQEIRFDGAPLWMLSGTNGSGKSSVFDAVTFALFGHHRGGSQSAAELVNKEATTLSVEFDFTSEKQLYRIKRTVRKRQSGVASTQQVLKFTNSEITGESWEAVSGTEYKAKFDTWVRDKIGLDYETFTSSVLLLQGKSEKLLDSTPAGRAGVLARIVDLERYQKLHGKADDKRRALKSELEGITNQLLGVKEVSEEEYAEVERNITALEEARTTAQVRIDNLNALELRARRWTDTQAKLAGVKLKLADAERLLGTAIAIEKDYTRLRELRDVLPAVNTIVTERGRIGASERNTERLTKEREEVADTRRKSENVLAQGRKKLAALKKTQSEDETKKAQLEARLRELTAVLEKVKQVEDAESEVSRLETELQPFPADPDSAVRKYQTEHERLALLAQHVALLERLHQDRSELTKAVTTEKQARADEAKLKSDGVKAKEEFTRLETDAKAAREDRAAKDQLMAETRALARQARELADEFKTMTGQTKCRACGQKLTPEHFADEKKTREANAKKSEDKLKTLTAEAEKARKLEDELGAKEVTERKRLSDLRDKWKDADAALKQTAGDIKRLTDACRQTYFALPDEFKSKLGHSEPSDWSAVTYPNRQDLAALNDEARGIDVTKRKLKAAQDEAKKIETLRAKLDSARERLTRAQRGLPGGDPGALRQEFAGKQSEEKSVTGSLAANKKEIAATEVEIERYQRSVSESDRELTEIAGKLNLEEASRKQSAEAIERAKKTLPAAWQKPLENAGLTDRAKWQDELDALVGKNTEAKYTQLQAARGGLDPLRAEIKQLEAESDSFSEEERRSPDDVRNEAQSARKELDSRNKELLDAQGRKRILDGYRQQRYELGERFKAVDAEHNRHKTLAELLGRDRLQRHLVRQAERQIVDYANAVLDRLSGGQLFMRLVEAETGTDKALDLECANRVTGGGAINVAFLSGSQRFRVAVALALGIGQYASKQHRPIESVIIDEGFGCLDRSGRQVMIQELQNLRGHLHCILLVSHQEEFADAFPDGYRFELQDGATRVSRFVR</sequence>
<feature type="compositionally biased region" description="Basic and acidic residues" evidence="2">
    <location>
        <begin position="815"/>
        <end position="840"/>
    </location>
</feature>
<feature type="region of interest" description="Disordered" evidence="2">
    <location>
        <begin position="807"/>
        <end position="840"/>
    </location>
</feature>
<feature type="coiled-coil region" evidence="1">
    <location>
        <begin position="517"/>
        <end position="551"/>
    </location>
</feature>
<evidence type="ECO:0000259" key="3">
    <source>
        <dbReference type="Pfam" id="PF13476"/>
    </source>
</evidence>
<feature type="region of interest" description="Disordered" evidence="2">
    <location>
        <begin position="307"/>
        <end position="326"/>
    </location>
</feature>
<feature type="domain" description="Rad50/SbcC-type AAA" evidence="3">
    <location>
        <begin position="5"/>
        <end position="226"/>
    </location>
</feature>
<gene>
    <name evidence="4" type="ORF">SOIL9_41840</name>
</gene>
<dbReference type="RefSeq" id="WP_162668242.1">
    <property type="nucleotide sequence ID" value="NZ_LR593886.1"/>
</dbReference>
<dbReference type="KEGG" id="gms:SOIL9_41840"/>
<dbReference type="EMBL" id="LR593886">
    <property type="protein sequence ID" value="VTR93530.1"/>
    <property type="molecule type" value="Genomic_DNA"/>
</dbReference>
<dbReference type="InterPro" id="IPR027417">
    <property type="entry name" value="P-loop_NTPase"/>
</dbReference>
<proteinExistence type="predicted"/>
<dbReference type="SUPFAM" id="SSF52540">
    <property type="entry name" value="P-loop containing nucleoside triphosphate hydrolases"/>
    <property type="match status" value="1"/>
</dbReference>
<dbReference type="Proteomes" id="UP000464178">
    <property type="component" value="Chromosome"/>
</dbReference>
<dbReference type="Gene3D" id="3.40.50.300">
    <property type="entry name" value="P-loop containing nucleotide triphosphate hydrolases"/>
    <property type="match status" value="2"/>
</dbReference>
<dbReference type="PANTHER" id="PTHR32114">
    <property type="entry name" value="ABC TRANSPORTER ABCH.3"/>
    <property type="match status" value="1"/>
</dbReference>